<evidence type="ECO:0000256" key="5">
    <source>
        <dbReference type="HAMAP-Rule" id="MF_00168"/>
    </source>
</evidence>
<feature type="binding site" evidence="5">
    <location>
        <position position="325"/>
    </location>
    <ligand>
        <name>Zn(2+)</name>
        <dbReference type="ChEBI" id="CHEBI:29105"/>
    </ligand>
</feature>
<dbReference type="Pfam" id="PF01702">
    <property type="entry name" value="TGT"/>
    <property type="match status" value="1"/>
</dbReference>
<comment type="caution">
    <text evidence="7">The sequence shown here is derived from an EMBL/GenBank/DDBJ whole genome shotgun (WGS) entry which is preliminary data.</text>
</comment>
<accession>A0A5C4Y3S4</accession>
<keyword evidence="3 5" id="KW-0819">tRNA processing</keyword>
<feature type="binding site" evidence="5">
    <location>
        <position position="330"/>
    </location>
    <ligand>
        <name>Zn(2+)</name>
        <dbReference type="ChEBI" id="CHEBI:29105"/>
    </ligand>
</feature>
<comment type="function">
    <text evidence="5">Catalyzes the base-exchange of a guanine (G) residue with the queuine precursor 7-aminomethyl-7-deazaguanine (PreQ1) at position 34 (anticodon wobble position) in tRNAs with GU(N) anticodons (tRNA-Asp, -Asn, -His and -Tyr). Catalysis occurs through a double-displacement mechanism. The nucleophile active site attacks the C1' of nucleotide 34 to detach the guanine base from the RNA, forming a covalent enzyme-RNA intermediate. The proton acceptor active site deprotonates the incoming PreQ1, allowing a nucleophilic attack on the C1' of the ribose to form the product. After dissociation, two additional enzymatic reactions on the tRNA convert PreQ1 to queuine (Q), resulting in the hypermodified nucleoside queuosine (7-(((4,5-cis-dihydroxy-2-cyclopenten-1-yl)amino)methyl)-7-deazaguanosine).</text>
</comment>
<sequence>MRSKTSWFQSQAGIAGRRMRHNTCMFEFQVQYQDGRARVASFTTPHGSVTTPMFMPVGTQGTVKGISPQELLDIGSQMILGNTYHLMLRPGEALVAAHGGLPGFTAYPGPFLTDSGGFQVMSLGHLRKISEQGVIFKSHLDGSLVELTPERSIEVQQELGADVIMAFDECPPFPAEREYITQSLERTVRWLERCLAFKSREDQALFAIVQGGIHPDLRQQSLDLTLPFQTPGFAIGGLAVGESKAEMYPAVEFTTARLPADKPRYLMGVGHPEDLVAGIALGVDMFDCVYPTRTGRFGYALTDDGRLNLNSSAPRRDLRPIDDDCDCYACRHYTRAYLAHLVRAEELLAPRMLSLHNLRYLHRLVERARAAIATQTFDTWARAWGRQYFGGELPAWFAASLDASGREATGVPQPSPK</sequence>
<evidence type="ECO:0000256" key="4">
    <source>
        <dbReference type="ARBA" id="ARBA00050112"/>
    </source>
</evidence>
<feature type="active site" description="Nucleophile" evidence="5">
    <location>
        <position position="287"/>
    </location>
</feature>
<keyword evidence="5" id="KW-0479">Metal-binding</keyword>
<dbReference type="UniPathway" id="UPA00392"/>
<dbReference type="EMBL" id="VDMO01000013">
    <property type="protein sequence ID" value="TNM70492.1"/>
    <property type="molecule type" value="Genomic_DNA"/>
</dbReference>
<protein>
    <recommendedName>
        <fullName evidence="5">Queuine tRNA-ribosyltransferase</fullName>
        <ecNumber evidence="5">2.4.2.29</ecNumber>
    </recommendedName>
    <alternativeName>
        <fullName evidence="5">Guanine insertion enzyme</fullName>
    </alternativeName>
    <alternativeName>
        <fullName evidence="5">tRNA-guanine transglycosylase</fullName>
    </alternativeName>
</protein>
<dbReference type="InterPro" id="IPR004803">
    <property type="entry name" value="TGT"/>
</dbReference>
<dbReference type="PANTHER" id="PTHR46499">
    <property type="entry name" value="QUEUINE TRNA-RIBOSYLTRANSFERASE"/>
    <property type="match status" value="1"/>
</dbReference>
<dbReference type="EC" id="2.4.2.29" evidence="5"/>
<feature type="region of interest" description="RNA binding" evidence="5">
    <location>
        <begin position="268"/>
        <end position="274"/>
    </location>
</feature>
<dbReference type="FunFam" id="3.20.20.105:FF:000001">
    <property type="entry name" value="Queuine tRNA-ribosyltransferase"/>
    <property type="match status" value="1"/>
</dbReference>
<comment type="catalytic activity">
    <reaction evidence="4 5">
        <text>7-aminomethyl-7-carbaguanine + guanosine(34) in tRNA = 7-aminomethyl-7-carbaguanosine(34) in tRNA + guanine</text>
        <dbReference type="Rhea" id="RHEA:24104"/>
        <dbReference type="Rhea" id="RHEA-COMP:10341"/>
        <dbReference type="Rhea" id="RHEA-COMP:10342"/>
        <dbReference type="ChEBI" id="CHEBI:16235"/>
        <dbReference type="ChEBI" id="CHEBI:58703"/>
        <dbReference type="ChEBI" id="CHEBI:74269"/>
        <dbReference type="ChEBI" id="CHEBI:82833"/>
        <dbReference type="EC" id="2.4.2.29"/>
    </reaction>
</comment>
<comment type="subunit">
    <text evidence="5">Homodimer. Within each dimer, one monomer is responsible for RNA recognition and catalysis, while the other monomer binds to the replacement base PreQ1.</text>
</comment>
<dbReference type="HAMAP" id="MF_00168">
    <property type="entry name" value="Q_tRNA_Tgt"/>
    <property type="match status" value="1"/>
</dbReference>
<dbReference type="OrthoDB" id="9805417at2"/>
<proteinExistence type="inferred from homology"/>
<dbReference type="Proteomes" id="UP000313988">
    <property type="component" value="Unassembled WGS sequence"/>
</dbReference>
<name>A0A5C4Y3S4_9DEIO</name>
<dbReference type="InterPro" id="IPR002616">
    <property type="entry name" value="tRNA_ribo_trans-like"/>
</dbReference>
<organism evidence="7 8">
    <name type="scientific">Deinococcus radiopugnans ATCC 19172</name>
    <dbReference type="NCBI Taxonomy" id="585398"/>
    <lineage>
        <taxon>Bacteria</taxon>
        <taxon>Thermotogati</taxon>
        <taxon>Deinococcota</taxon>
        <taxon>Deinococci</taxon>
        <taxon>Deinococcales</taxon>
        <taxon>Deinococcaceae</taxon>
        <taxon>Deinococcus</taxon>
    </lineage>
</organism>
<evidence type="ECO:0000256" key="2">
    <source>
        <dbReference type="ARBA" id="ARBA00022679"/>
    </source>
</evidence>
<evidence type="ECO:0000259" key="6">
    <source>
        <dbReference type="Pfam" id="PF01702"/>
    </source>
</evidence>
<dbReference type="GO" id="GO:0005829">
    <property type="term" value="C:cytosol"/>
    <property type="evidence" value="ECO:0007669"/>
    <property type="project" value="TreeGrafter"/>
</dbReference>
<dbReference type="GO" id="GO:0008616">
    <property type="term" value="P:tRNA queuosine(34) biosynthetic process"/>
    <property type="evidence" value="ECO:0007669"/>
    <property type="project" value="UniProtKB-UniRule"/>
</dbReference>
<keyword evidence="1 5" id="KW-0328">Glycosyltransferase</keyword>
<feature type="binding site" evidence="5">
    <location>
        <position position="210"/>
    </location>
    <ligand>
        <name>substrate</name>
    </ligand>
</feature>
<dbReference type="GO" id="GO:0046872">
    <property type="term" value="F:metal ion binding"/>
    <property type="evidence" value="ECO:0007669"/>
    <property type="project" value="UniProtKB-KW"/>
</dbReference>
<feature type="binding site" evidence="5">
    <location>
        <begin position="114"/>
        <end position="118"/>
    </location>
    <ligand>
        <name>substrate</name>
    </ligand>
</feature>
<evidence type="ECO:0000313" key="7">
    <source>
        <dbReference type="EMBL" id="TNM70492.1"/>
    </source>
</evidence>
<feature type="domain" description="tRNA-guanine(15) transglycosylase-like" evidence="6">
    <location>
        <begin position="36"/>
        <end position="388"/>
    </location>
</feature>
<keyword evidence="2 5" id="KW-0808">Transferase</keyword>
<dbReference type="GO" id="GO:0008479">
    <property type="term" value="F:tRNA-guanosine(34) queuine transglycosylase activity"/>
    <property type="evidence" value="ECO:0007669"/>
    <property type="project" value="UniProtKB-UniRule"/>
</dbReference>
<feature type="active site" description="Proton acceptor" evidence="5">
    <location>
        <position position="114"/>
    </location>
</feature>
<comment type="pathway">
    <text evidence="5">tRNA modification; tRNA-queuosine biosynthesis.</text>
</comment>
<feature type="binding site" evidence="5">
    <location>
        <position position="237"/>
    </location>
    <ligand>
        <name>substrate</name>
    </ligand>
</feature>
<dbReference type="AlphaFoldDB" id="A0A5C4Y3S4"/>
<evidence type="ECO:0000256" key="3">
    <source>
        <dbReference type="ARBA" id="ARBA00022694"/>
    </source>
</evidence>
<dbReference type="InterPro" id="IPR036511">
    <property type="entry name" value="TGT-like_sf"/>
</dbReference>
<dbReference type="SUPFAM" id="SSF51713">
    <property type="entry name" value="tRNA-guanine transglycosylase"/>
    <property type="match status" value="1"/>
</dbReference>
<comment type="cofactor">
    <cofactor evidence="5">
        <name>Zn(2+)</name>
        <dbReference type="ChEBI" id="CHEBI:29105"/>
    </cofactor>
    <text evidence="5">Binds 1 zinc ion per subunit.</text>
</comment>
<comment type="similarity">
    <text evidence="5">Belongs to the queuine tRNA-ribosyltransferase family.</text>
</comment>
<dbReference type="PANTHER" id="PTHR46499:SF1">
    <property type="entry name" value="QUEUINE TRNA-RIBOSYLTRANSFERASE"/>
    <property type="match status" value="1"/>
</dbReference>
<evidence type="ECO:0000256" key="1">
    <source>
        <dbReference type="ARBA" id="ARBA00022676"/>
    </source>
</evidence>
<dbReference type="InterPro" id="IPR050076">
    <property type="entry name" value="ArchSynthase1/Queuine_TRR"/>
</dbReference>
<feature type="binding site" evidence="5">
    <location>
        <position position="168"/>
    </location>
    <ligand>
        <name>substrate</name>
    </ligand>
</feature>
<keyword evidence="5" id="KW-0862">Zinc</keyword>
<dbReference type="Gene3D" id="3.20.20.105">
    <property type="entry name" value="Queuine tRNA-ribosyltransferase-like"/>
    <property type="match status" value="1"/>
</dbReference>
<gene>
    <name evidence="5 7" type="primary">tgt</name>
    <name evidence="7" type="ORF">FHR04_12565</name>
</gene>
<reference evidence="7 8" key="1">
    <citation type="submission" date="2019-06" db="EMBL/GenBank/DDBJ databases">
        <title>Genome sequence of Deinococcus radiopugnans ATCC 19172.</title>
        <authorList>
            <person name="Maclea K.S."/>
            <person name="Maynard C.R."/>
        </authorList>
    </citation>
    <scope>NUCLEOTIDE SEQUENCE [LARGE SCALE GENOMIC DNA]</scope>
    <source>
        <strain evidence="7 8">ATCC 19172</strain>
    </source>
</reference>
<feature type="binding site" evidence="5">
    <location>
        <position position="327"/>
    </location>
    <ligand>
        <name>Zn(2+)</name>
        <dbReference type="ChEBI" id="CHEBI:29105"/>
    </ligand>
</feature>
<dbReference type="NCBIfam" id="TIGR00449">
    <property type="entry name" value="tgt_general"/>
    <property type="match status" value="1"/>
</dbReference>
<feature type="region of interest" description="RNA binding; important for wobble base 34 recognition" evidence="5">
    <location>
        <begin position="292"/>
        <end position="296"/>
    </location>
</feature>
<evidence type="ECO:0000313" key="8">
    <source>
        <dbReference type="Proteomes" id="UP000313988"/>
    </source>
</evidence>
<keyword evidence="5" id="KW-0671">Queuosine biosynthesis</keyword>
<dbReference type="NCBIfam" id="TIGR00430">
    <property type="entry name" value="Q_tRNA_tgt"/>
    <property type="match status" value="1"/>
</dbReference>
<feature type="binding site" evidence="5">
    <location>
        <position position="356"/>
    </location>
    <ligand>
        <name>Zn(2+)</name>
        <dbReference type="ChEBI" id="CHEBI:29105"/>
    </ligand>
</feature>